<dbReference type="PANTHER" id="PTHR23272:SF166">
    <property type="entry name" value="ZINC FINGER BED DOMAIN-CONTAINING PROTEIN RICESLEEPER 2-LIKE ISOFORM X1"/>
    <property type="match status" value="1"/>
</dbReference>
<evidence type="ECO:0000256" key="1">
    <source>
        <dbReference type="SAM" id="MobiDB-lite"/>
    </source>
</evidence>
<comment type="caution">
    <text evidence="4">The sequence shown here is derived from an EMBL/GenBank/DDBJ whole genome shotgun (WGS) entry which is preliminary data.</text>
</comment>
<protein>
    <submittedName>
        <fullName evidence="4">Putative HAT dimerization domain, ribonuclease H-like domain, hAT-like transposase, RNase-H</fullName>
    </submittedName>
</protein>
<dbReference type="Proteomes" id="UP000265566">
    <property type="component" value="Chromosome 4"/>
</dbReference>
<dbReference type="GO" id="GO:0046983">
    <property type="term" value="F:protein dimerization activity"/>
    <property type="evidence" value="ECO:0007669"/>
    <property type="project" value="InterPro"/>
</dbReference>
<evidence type="ECO:0000259" key="3">
    <source>
        <dbReference type="Pfam" id="PF14372"/>
    </source>
</evidence>
<dbReference type="InterPro" id="IPR008906">
    <property type="entry name" value="HATC_C_dom"/>
</dbReference>
<feature type="compositionally biased region" description="Polar residues" evidence="1">
    <location>
        <begin position="264"/>
        <end position="274"/>
    </location>
</feature>
<dbReference type="Gramene" id="rna25628">
    <property type="protein sequence ID" value="RHN62985.1"/>
    <property type="gene ID" value="gene25628"/>
</dbReference>
<feature type="domain" description="HAT C-terminal dimerisation" evidence="2">
    <location>
        <begin position="162"/>
        <end position="244"/>
    </location>
</feature>
<dbReference type="PANTHER" id="PTHR23272">
    <property type="entry name" value="BED FINGER-RELATED"/>
    <property type="match status" value="1"/>
</dbReference>
<dbReference type="AlphaFoldDB" id="A0A396IGT9"/>
<feature type="region of interest" description="Disordered" evidence="1">
    <location>
        <begin position="257"/>
        <end position="281"/>
    </location>
</feature>
<gene>
    <name evidence="4" type="ORF">MtrunA17_Chr4g0053391</name>
</gene>
<organism evidence="4 5">
    <name type="scientific">Medicago truncatula</name>
    <name type="common">Barrel medic</name>
    <name type="synonym">Medicago tribuloides</name>
    <dbReference type="NCBI Taxonomy" id="3880"/>
    <lineage>
        <taxon>Eukaryota</taxon>
        <taxon>Viridiplantae</taxon>
        <taxon>Streptophyta</taxon>
        <taxon>Embryophyta</taxon>
        <taxon>Tracheophyta</taxon>
        <taxon>Spermatophyta</taxon>
        <taxon>Magnoliopsida</taxon>
        <taxon>eudicotyledons</taxon>
        <taxon>Gunneridae</taxon>
        <taxon>Pentapetalae</taxon>
        <taxon>rosids</taxon>
        <taxon>fabids</taxon>
        <taxon>Fabales</taxon>
        <taxon>Fabaceae</taxon>
        <taxon>Papilionoideae</taxon>
        <taxon>50 kb inversion clade</taxon>
        <taxon>NPAAA clade</taxon>
        <taxon>Hologalegina</taxon>
        <taxon>IRL clade</taxon>
        <taxon>Trifolieae</taxon>
        <taxon>Medicago</taxon>
    </lineage>
</organism>
<dbReference type="InterPro" id="IPR025525">
    <property type="entry name" value="hAT-like_transposase_RNase-H"/>
</dbReference>
<dbReference type="Pfam" id="PF14372">
    <property type="entry name" value="hAT-like_RNase-H"/>
    <property type="match status" value="1"/>
</dbReference>
<name>A0A396IGT9_MEDTR</name>
<dbReference type="EMBL" id="PSQE01000004">
    <property type="protein sequence ID" value="RHN62985.1"/>
    <property type="molecule type" value="Genomic_DNA"/>
</dbReference>
<dbReference type="Pfam" id="PF05699">
    <property type="entry name" value="Dimer_Tnp_hAT"/>
    <property type="match status" value="1"/>
</dbReference>
<proteinExistence type="predicted"/>
<accession>A0A396IGT9</accession>
<dbReference type="InterPro" id="IPR012337">
    <property type="entry name" value="RNaseH-like_sf"/>
</dbReference>
<evidence type="ECO:0000259" key="2">
    <source>
        <dbReference type="Pfam" id="PF05699"/>
    </source>
</evidence>
<feature type="domain" description="hAT-like transposase RNase-H fold" evidence="3">
    <location>
        <begin position="16"/>
        <end position="115"/>
    </location>
</feature>
<dbReference type="SUPFAM" id="SSF53098">
    <property type="entry name" value="Ribonuclease H-like"/>
    <property type="match status" value="1"/>
</dbReference>
<reference evidence="5" key="1">
    <citation type="journal article" date="2018" name="Nat. Plants">
        <title>Whole-genome landscape of Medicago truncatula symbiotic genes.</title>
        <authorList>
            <person name="Pecrix Y."/>
            <person name="Staton S.E."/>
            <person name="Sallet E."/>
            <person name="Lelandais-Briere C."/>
            <person name="Moreau S."/>
            <person name="Carrere S."/>
            <person name="Blein T."/>
            <person name="Jardinaud M.F."/>
            <person name="Latrasse D."/>
            <person name="Zouine M."/>
            <person name="Zahm M."/>
            <person name="Kreplak J."/>
            <person name="Mayjonade B."/>
            <person name="Satge C."/>
            <person name="Perez M."/>
            <person name="Cauet S."/>
            <person name="Marande W."/>
            <person name="Chantry-Darmon C."/>
            <person name="Lopez-Roques C."/>
            <person name="Bouchez O."/>
            <person name="Berard A."/>
            <person name="Debelle F."/>
            <person name="Munos S."/>
            <person name="Bendahmane A."/>
            <person name="Berges H."/>
            <person name="Niebel A."/>
            <person name="Buitink J."/>
            <person name="Frugier F."/>
            <person name="Benhamed M."/>
            <person name="Crespi M."/>
            <person name="Gouzy J."/>
            <person name="Gamas P."/>
        </authorList>
    </citation>
    <scope>NUCLEOTIDE SEQUENCE [LARGE SCALE GENOMIC DNA]</scope>
    <source>
        <strain evidence="5">cv. Jemalong A17</strain>
    </source>
</reference>
<evidence type="ECO:0000313" key="5">
    <source>
        <dbReference type="Proteomes" id="UP000265566"/>
    </source>
</evidence>
<evidence type="ECO:0000313" key="4">
    <source>
        <dbReference type="EMBL" id="RHN62985.1"/>
    </source>
</evidence>
<sequence>MCEILKPFFTITNLISGSSYPTSNLYFGEIWKIECLIRSYLTSEDLLIQKMAENMKVKFDKYWSDYNVVLAVGAVLDPTKKFNFLKFAYEKLDPLTSEEKLKKVKMTLGKLFSEYIKNGIPSNLSSSQVQPSYGGGTRITSSSYDEFEEYESQSSNNTGKSELDTYLDELRMPLSQEFDVLAFWKERSRRSPNLARMACDILSIPITTVASESAFSIGARVVNRYRSSMKDDSVQALLCACSWLHGFEELYDDNNDVQEDETRGSGQASNSTVDIVNLEED</sequence>
<dbReference type="GO" id="GO:0003677">
    <property type="term" value="F:DNA binding"/>
    <property type="evidence" value="ECO:0007669"/>
    <property type="project" value="InterPro"/>
</dbReference>